<organism evidence="2 3">
    <name type="scientific">Devosia litorisediminis</name>
    <dbReference type="NCBI Taxonomy" id="2829817"/>
    <lineage>
        <taxon>Bacteria</taxon>
        <taxon>Pseudomonadati</taxon>
        <taxon>Pseudomonadota</taxon>
        <taxon>Alphaproteobacteria</taxon>
        <taxon>Hyphomicrobiales</taxon>
        <taxon>Devosiaceae</taxon>
        <taxon>Devosia</taxon>
    </lineage>
</organism>
<evidence type="ECO:0000313" key="2">
    <source>
        <dbReference type="EMBL" id="MBS3847835.1"/>
    </source>
</evidence>
<keyword evidence="3" id="KW-1185">Reference proteome</keyword>
<name>A0A942E4K2_9HYPH</name>
<accession>A0A942E4K2</accession>
<keyword evidence="1" id="KW-1133">Transmembrane helix</keyword>
<feature type="transmembrane region" description="Helical" evidence="1">
    <location>
        <begin position="12"/>
        <end position="33"/>
    </location>
</feature>
<feature type="transmembrane region" description="Helical" evidence="1">
    <location>
        <begin position="67"/>
        <end position="85"/>
    </location>
</feature>
<feature type="transmembrane region" description="Helical" evidence="1">
    <location>
        <begin position="97"/>
        <end position="117"/>
    </location>
</feature>
<reference evidence="2" key="1">
    <citation type="submission" date="2021-04" db="EMBL/GenBank/DDBJ databases">
        <title>Devosia litorisediminis sp. nov., isolated from a sand dune.</title>
        <authorList>
            <person name="Park S."/>
            <person name="Yoon J.-H."/>
        </authorList>
    </citation>
    <scope>NUCLEOTIDE SEQUENCE</scope>
    <source>
        <strain evidence="2">BSSL-BM10</strain>
    </source>
</reference>
<comment type="caution">
    <text evidence="2">The sequence shown here is derived from an EMBL/GenBank/DDBJ whole genome shotgun (WGS) entry which is preliminary data.</text>
</comment>
<proteinExistence type="predicted"/>
<evidence type="ECO:0000256" key="1">
    <source>
        <dbReference type="SAM" id="Phobius"/>
    </source>
</evidence>
<keyword evidence="1" id="KW-0472">Membrane</keyword>
<dbReference type="Pfam" id="PF04241">
    <property type="entry name" value="DUF423"/>
    <property type="match status" value="1"/>
</dbReference>
<dbReference type="InterPro" id="IPR006696">
    <property type="entry name" value="DUF423"/>
</dbReference>
<dbReference type="EMBL" id="JAGXTP010000001">
    <property type="protein sequence ID" value="MBS3847835.1"/>
    <property type="molecule type" value="Genomic_DNA"/>
</dbReference>
<dbReference type="RefSeq" id="WP_212657426.1">
    <property type="nucleotide sequence ID" value="NZ_JAGXTP010000001.1"/>
</dbReference>
<evidence type="ECO:0000313" key="3">
    <source>
        <dbReference type="Proteomes" id="UP000678281"/>
    </source>
</evidence>
<dbReference type="AlphaFoldDB" id="A0A942E4K2"/>
<keyword evidence="1" id="KW-0812">Transmembrane</keyword>
<protein>
    <submittedName>
        <fullName evidence="2">DUF423 domain-containing protein</fullName>
    </submittedName>
</protein>
<sequence length="125" mass="12434">MDAKNETGVRVLLIAAGLIGISGVMAAAAASHAGESRNLAAIAAICLSHGPALLALGLLGQGRVLQSAGWLLAGGTLVFAADLGVREWIGHGVFPGAAPLGGMAMILGWICISLAGAQRIRLASK</sequence>
<gene>
    <name evidence="2" type="ORF">KD146_03900</name>
</gene>
<feature type="transmembrane region" description="Helical" evidence="1">
    <location>
        <begin position="39"/>
        <end position="60"/>
    </location>
</feature>
<dbReference type="Proteomes" id="UP000678281">
    <property type="component" value="Unassembled WGS sequence"/>
</dbReference>